<accession>A0A9W8EBD8</accession>
<dbReference type="OrthoDB" id="29523at2759"/>
<feature type="domain" description="G-patch" evidence="2">
    <location>
        <begin position="25"/>
        <end position="71"/>
    </location>
</feature>
<dbReference type="EMBL" id="JANBQB010000666">
    <property type="protein sequence ID" value="KAJ1974352.1"/>
    <property type="molecule type" value="Genomic_DNA"/>
</dbReference>
<reference evidence="3" key="1">
    <citation type="submission" date="2022-07" db="EMBL/GenBank/DDBJ databases">
        <title>Phylogenomic reconstructions and comparative analyses of Kickxellomycotina fungi.</title>
        <authorList>
            <person name="Reynolds N.K."/>
            <person name="Stajich J.E."/>
            <person name="Barry K."/>
            <person name="Grigoriev I.V."/>
            <person name="Crous P."/>
            <person name="Smith M.E."/>
        </authorList>
    </citation>
    <scope>NUCLEOTIDE SEQUENCE</scope>
    <source>
        <strain evidence="3">RSA 567</strain>
    </source>
</reference>
<dbReference type="Proteomes" id="UP001151582">
    <property type="component" value="Unassembled WGS sequence"/>
</dbReference>
<evidence type="ECO:0000313" key="3">
    <source>
        <dbReference type="EMBL" id="KAJ1974352.1"/>
    </source>
</evidence>
<evidence type="ECO:0000256" key="1">
    <source>
        <dbReference type="SAM" id="MobiDB-lite"/>
    </source>
</evidence>
<evidence type="ECO:0000259" key="2">
    <source>
        <dbReference type="PROSITE" id="PS50174"/>
    </source>
</evidence>
<feature type="compositionally biased region" description="Basic residues" evidence="1">
    <location>
        <begin position="116"/>
        <end position="137"/>
    </location>
</feature>
<dbReference type="InterPro" id="IPR050656">
    <property type="entry name" value="PINX1"/>
</dbReference>
<dbReference type="PANTHER" id="PTHR23149">
    <property type="entry name" value="G PATCH DOMAIN CONTAINING PROTEIN"/>
    <property type="match status" value="1"/>
</dbReference>
<feature type="region of interest" description="Disordered" evidence="1">
    <location>
        <begin position="91"/>
        <end position="209"/>
    </location>
</feature>
<dbReference type="AlphaFoldDB" id="A0A9W8EBD8"/>
<dbReference type="InterPro" id="IPR000467">
    <property type="entry name" value="G_patch_dom"/>
</dbReference>
<keyword evidence="4" id="KW-1185">Reference proteome</keyword>
<sequence>MGLSERKTKVAIGADPNNLAWRNDTSGFGYRMLAKMGWKSGKGLGANEDGTTKHVAIKRKGDNMGIGASVNTTDNWLNNATGFTALLERLNDAPADPAETPSDTIAGSASEPPAKGSKKKKAKSKKSKTDKRSKRKRTDSCPPDNDSSPRTVSDASDGDSVAKSKRHKDKKKRKKDSKHASGSSSASEMAITPEPAASLPPLAVTKPAP</sequence>
<gene>
    <name evidence="3" type="ORF">H4R34_004749</name>
</gene>
<feature type="compositionally biased region" description="Low complexity" evidence="1">
    <location>
        <begin position="180"/>
        <end position="190"/>
    </location>
</feature>
<protein>
    <recommendedName>
        <fullName evidence="2">G-patch domain-containing protein</fullName>
    </recommendedName>
</protein>
<feature type="non-terminal residue" evidence="3">
    <location>
        <position position="209"/>
    </location>
</feature>
<proteinExistence type="predicted"/>
<evidence type="ECO:0000313" key="4">
    <source>
        <dbReference type="Proteomes" id="UP001151582"/>
    </source>
</evidence>
<comment type="caution">
    <text evidence="3">The sequence shown here is derived from an EMBL/GenBank/DDBJ whole genome shotgun (WGS) entry which is preliminary data.</text>
</comment>
<dbReference type="Pfam" id="PF01585">
    <property type="entry name" value="G-patch"/>
    <property type="match status" value="1"/>
</dbReference>
<name>A0A9W8EBD8_9FUNG</name>
<dbReference type="GO" id="GO:0003676">
    <property type="term" value="F:nucleic acid binding"/>
    <property type="evidence" value="ECO:0007669"/>
    <property type="project" value="InterPro"/>
</dbReference>
<feature type="compositionally biased region" description="Polar residues" evidence="1">
    <location>
        <begin position="145"/>
        <end position="154"/>
    </location>
</feature>
<organism evidence="3 4">
    <name type="scientific">Dimargaris verticillata</name>
    <dbReference type="NCBI Taxonomy" id="2761393"/>
    <lineage>
        <taxon>Eukaryota</taxon>
        <taxon>Fungi</taxon>
        <taxon>Fungi incertae sedis</taxon>
        <taxon>Zoopagomycota</taxon>
        <taxon>Kickxellomycotina</taxon>
        <taxon>Dimargaritomycetes</taxon>
        <taxon>Dimargaritales</taxon>
        <taxon>Dimargaritaceae</taxon>
        <taxon>Dimargaris</taxon>
    </lineage>
</organism>
<dbReference type="SMART" id="SM00443">
    <property type="entry name" value="G_patch"/>
    <property type="match status" value="1"/>
</dbReference>
<dbReference type="PROSITE" id="PS50174">
    <property type="entry name" value="G_PATCH"/>
    <property type="match status" value="1"/>
</dbReference>
<feature type="compositionally biased region" description="Basic residues" evidence="1">
    <location>
        <begin position="163"/>
        <end position="177"/>
    </location>
</feature>